<accession>A0ACC3T4R6</accession>
<evidence type="ECO:0000313" key="1">
    <source>
        <dbReference type="EMBL" id="KAK9238749.1"/>
    </source>
</evidence>
<evidence type="ECO:0000313" key="2">
    <source>
        <dbReference type="Proteomes" id="UP001433508"/>
    </source>
</evidence>
<dbReference type="Proteomes" id="UP001433508">
    <property type="component" value="Unassembled WGS sequence"/>
</dbReference>
<proteinExistence type="predicted"/>
<keyword evidence="2" id="KW-1185">Reference proteome</keyword>
<gene>
    <name evidence="1" type="ORF">V1525DRAFT_400431</name>
</gene>
<dbReference type="EMBL" id="MU971353">
    <property type="protein sequence ID" value="KAK9238749.1"/>
    <property type="molecule type" value="Genomic_DNA"/>
</dbReference>
<organism evidence="1 2">
    <name type="scientific">Lipomyces kononenkoae</name>
    <name type="common">Yeast</name>
    <dbReference type="NCBI Taxonomy" id="34357"/>
    <lineage>
        <taxon>Eukaryota</taxon>
        <taxon>Fungi</taxon>
        <taxon>Dikarya</taxon>
        <taxon>Ascomycota</taxon>
        <taxon>Saccharomycotina</taxon>
        <taxon>Lipomycetes</taxon>
        <taxon>Lipomycetales</taxon>
        <taxon>Lipomycetaceae</taxon>
        <taxon>Lipomyces</taxon>
    </lineage>
</organism>
<protein>
    <submittedName>
        <fullName evidence="1">Glucose inhibited division protein A-domain-containing protein</fullName>
    </submittedName>
</protein>
<reference evidence="2" key="1">
    <citation type="journal article" date="2024" name="Front. Bioeng. Biotechnol.">
        <title>Genome-scale model development and genomic sequencing of the oleaginous clade Lipomyces.</title>
        <authorList>
            <person name="Czajka J.J."/>
            <person name="Han Y."/>
            <person name="Kim J."/>
            <person name="Mondo S.J."/>
            <person name="Hofstad B.A."/>
            <person name="Robles A."/>
            <person name="Haridas S."/>
            <person name="Riley R."/>
            <person name="LaButti K."/>
            <person name="Pangilinan J."/>
            <person name="Andreopoulos W."/>
            <person name="Lipzen A."/>
            <person name="Yan J."/>
            <person name="Wang M."/>
            <person name="Ng V."/>
            <person name="Grigoriev I.V."/>
            <person name="Spatafora J.W."/>
            <person name="Magnuson J.K."/>
            <person name="Baker S.E."/>
            <person name="Pomraning K.R."/>
        </authorList>
    </citation>
    <scope>NUCLEOTIDE SEQUENCE [LARGE SCALE GENOMIC DNA]</scope>
    <source>
        <strain evidence="2">CBS 7786</strain>
    </source>
</reference>
<sequence>MPSLAHHSRWPSALVPSCSRIIGQCRQISIQHSNLKSVLAEYQSPPEVIVIGGGHAGCEAAAGAARSGARTMLITQSISGIGTCSCNPSIGGVGKGNLVREVDALDGVMARITDLAGTNFRMLNRSKGPAVWGPRAQIDRKLYKKYMQEEILKYKGLDIKTGSVSDLIIEPDRRGERHGKVCGVVLHSGEVIPASKVVITTGTFLRGEIHIGQHSYPAGRINEPASFGISETLSAVGFKLGRLKTGTPPRIDGRTINYKRTRPEYGDIPPYPFSFMSERVAIDADKQLTGYITSTTPESHEIIRSNLHTSMHIRETVRGPRYCPSIEAKVIRFPEKSGHMIWLEPEGHDTNVVYPSGISVTLPADLQRKVLQTIPGLEDSEMLQPGYGVEYDFIDPRQLYHTLESKPLEGLYLAGQINGTTGYEEAAAQGVLAGINAGLSAQSKDSLVLSRSQSYIGVLVDDLITKGVDEPYRMFTSRAEFRLTLRAENADSRLTKLGFSLGVVSPERFAKAAYENQLVDDAVEFLKSVTKVPYEWNRFEEYPVKINNDGIRRSAFDIVTGWQGDQCLAFLDVLQFPRYPQLTPKLVEKVAIIAKYSRLISRELNMIKRFQDDESIQLPTGVDYSGVRSIRTEARMLLNEVQPLTLGQAKRVQGINPSDVMELFRLVQMYKRDPAILKPLGGASLMEPEGAQQVRGAEL</sequence>
<name>A0ACC3T4R6_LIPKO</name>
<comment type="caution">
    <text evidence="1">The sequence shown here is derived from an EMBL/GenBank/DDBJ whole genome shotgun (WGS) entry which is preliminary data.</text>
</comment>